<dbReference type="GO" id="GO:0004553">
    <property type="term" value="F:hydrolase activity, hydrolyzing O-glycosyl compounds"/>
    <property type="evidence" value="ECO:0007669"/>
    <property type="project" value="InterPro"/>
</dbReference>
<feature type="chain" id="PRO_5034261969" evidence="5">
    <location>
        <begin position="16"/>
        <end position="214"/>
    </location>
</feature>
<accession>A0A8H6A6Z9</accession>
<organism evidence="6 7">
    <name type="scientific">Petromyces alliaceus</name>
    <name type="common">Aspergillus alliaceus</name>
    <dbReference type="NCBI Taxonomy" id="209559"/>
    <lineage>
        <taxon>Eukaryota</taxon>
        <taxon>Fungi</taxon>
        <taxon>Dikarya</taxon>
        <taxon>Ascomycota</taxon>
        <taxon>Pezizomycotina</taxon>
        <taxon>Eurotiomycetes</taxon>
        <taxon>Eurotiomycetidae</taxon>
        <taxon>Eurotiales</taxon>
        <taxon>Aspergillaceae</taxon>
        <taxon>Aspergillus</taxon>
        <taxon>Aspergillus subgen. Circumdati</taxon>
    </lineage>
</organism>
<keyword evidence="7" id="KW-1185">Reference proteome</keyword>
<feature type="signal peptide" evidence="5">
    <location>
        <begin position="1"/>
        <end position="15"/>
    </location>
</feature>
<dbReference type="PANTHER" id="PTHR42812:SF17">
    <property type="entry name" value="BETA-XYLOSIDASE C-TERMINAL CONCANAVALIN A-LIKE DOMAIN-CONTAINING PROTEIN-RELATED"/>
    <property type="match status" value="1"/>
</dbReference>
<evidence type="ECO:0000256" key="2">
    <source>
        <dbReference type="ARBA" id="ARBA00022729"/>
    </source>
</evidence>
<evidence type="ECO:0000256" key="3">
    <source>
        <dbReference type="ARBA" id="ARBA00022801"/>
    </source>
</evidence>
<name>A0A8H6A6Z9_PETAA</name>
<keyword evidence="4" id="KW-0326">Glycosidase</keyword>
<evidence type="ECO:0000256" key="1">
    <source>
        <dbReference type="ARBA" id="ARBA00009865"/>
    </source>
</evidence>
<dbReference type="InterPro" id="IPR006710">
    <property type="entry name" value="Glyco_hydro_43"/>
</dbReference>
<keyword evidence="2 5" id="KW-0732">Signal</keyword>
<sequence length="214" mass="23636">MLLFTSLAAVSVVWGSVSQNQTRYNPAIPGWHSDPSCVSVSEWNNTTYCTTSTFLLTPGLPVYASKDLVTLKLACHALSQETQYPGFFYINVIYKNNILNNVTGLIFKTADPYSDRAWSDPVRYDPKSIDPDLFWDDGRTVCVAIAGTNLQMIDLKTGTVGISKQIWNGTTGTFLEGARLYKKDGHYYLMTAEGGSGMNHSVTIARLRNIMGPT</sequence>
<dbReference type="AlphaFoldDB" id="A0A8H6A6Z9"/>
<dbReference type="Proteomes" id="UP000541154">
    <property type="component" value="Unassembled WGS sequence"/>
</dbReference>
<evidence type="ECO:0000256" key="4">
    <source>
        <dbReference type="ARBA" id="ARBA00023295"/>
    </source>
</evidence>
<dbReference type="InterPro" id="IPR051795">
    <property type="entry name" value="Glycosyl_Hydrlase_43"/>
</dbReference>
<protein>
    <submittedName>
        <fullName evidence="6">Uncharacterized protein</fullName>
    </submittedName>
</protein>
<evidence type="ECO:0000256" key="5">
    <source>
        <dbReference type="SAM" id="SignalP"/>
    </source>
</evidence>
<dbReference type="Gene3D" id="2.115.10.20">
    <property type="entry name" value="Glycosyl hydrolase domain, family 43"/>
    <property type="match status" value="1"/>
</dbReference>
<dbReference type="SUPFAM" id="SSF75005">
    <property type="entry name" value="Arabinanase/levansucrase/invertase"/>
    <property type="match status" value="1"/>
</dbReference>
<dbReference type="GO" id="GO:0005975">
    <property type="term" value="P:carbohydrate metabolic process"/>
    <property type="evidence" value="ECO:0007669"/>
    <property type="project" value="InterPro"/>
</dbReference>
<reference evidence="6 7" key="1">
    <citation type="submission" date="2019-04" db="EMBL/GenBank/DDBJ databases">
        <title>Aspergillus burnettii sp. nov., novel species from soil in southeast Queensland.</title>
        <authorList>
            <person name="Gilchrist C.L.M."/>
            <person name="Pitt J.I."/>
            <person name="Lange L."/>
            <person name="Lacey H.J."/>
            <person name="Vuong D."/>
            <person name="Midgley D.J."/>
            <person name="Greenfield P."/>
            <person name="Bradbury M."/>
            <person name="Lacey E."/>
            <person name="Busk P.K."/>
            <person name="Pilgaard B."/>
            <person name="Chooi Y.H."/>
            <person name="Piggott A.M."/>
        </authorList>
    </citation>
    <scope>NUCLEOTIDE SEQUENCE [LARGE SCALE GENOMIC DNA]</scope>
    <source>
        <strain evidence="6 7">FRR 5400</strain>
    </source>
</reference>
<dbReference type="InterPro" id="IPR023296">
    <property type="entry name" value="Glyco_hydro_beta-prop_sf"/>
</dbReference>
<dbReference type="PANTHER" id="PTHR42812">
    <property type="entry name" value="BETA-XYLOSIDASE"/>
    <property type="match status" value="1"/>
</dbReference>
<dbReference type="EMBL" id="SPNV01000042">
    <property type="protein sequence ID" value="KAF5863948.1"/>
    <property type="molecule type" value="Genomic_DNA"/>
</dbReference>
<proteinExistence type="inferred from homology"/>
<dbReference type="Pfam" id="PF04616">
    <property type="entry name" value="Glyco_hydro_43"/>
    <property type="match status" value="1"/>
</dbReference>
<keyword evidence="3" id="KW-0378">Hydrolase</keyword>
<comment type="caution">
    <text evidence="6">The sequence shown here is derived from an EMBL/GenBank/DDBJ whole genome shotgun (WGS) entry which is preliminary data.</text>
</comment>
<gene>
    <name evidence="6" type="ORF">ETB97_009055</name>
</gene>
<evidence type="ECO:0000313" key="6">
    <source>
        <dbReference type="EMBL" id="KAF5863948.1"/>
    </source>
</evidence>
<evidence type="ECO:0000313" key="7">
    <source>
        <dbReference type="Proteomes" id="UP000541154"/>
    </source>
</evidence>
<comment type="similarity">
    <text evidence="1">Belongs to the glycosyl hydrolase 43 family.</text>
</comment>